<accession>A0A4D5RXZ6</accession>
<organism evidence="1">
    <name type="scientific">Ixodes scapularis</name>
    <name type="common">Black-legged tick</name>
    <name type="synonym">Deer tick</name>
    <dbReference type="NCBI Taxonomy" id="6945"/>
    <lineage>
        <taxon>Eukaryota</taxon>
        <taxon>Metazoa</taxon>
        <taxon>Ecdysozoa</taxon>
        <taxon>Arthropoda</taxon>
        <taxon>Chelicerata</taxon>
        <taxon>Arachnida</taxon>
        <taxon>Acari</taxon>
        <taxon>Parasitiformes</taxon>
        <taxon>Ixodida</taxon>
        <taxon>Ixodoidea</taxon>
        <taxon>Ixodidae</taxon>
        <taxon>Ixodinae</taxon>
        <taxon>Ixodes</taxon>
    </lineage>
</organism>
<sequence length="76" mass="9072">MWVVMRVLYFKAYLVIRWKCPLTTSSCYAQPVCLLFYGIKFLCRGVLVLDADAVYLTQNCFFFLVFRATSGYWFKW</sequence>
<evidence type="ECO:0000313" key="1">
    <source>
        <dbReference type="EMBL" id="MOY41909.1"/>
    </source>
</evidence>
<proteinExistence type="predicted"/>
<dbReference type="EMBL" id="GHJT01007938">
    <property type="protein sequence ID" value="MOY41909.1"/>
    <property type="molecule type" value="Transcribed_RNA"/>
</dbReference>
<reference evidence="1" key="1">
    <citation type="submission" date="2019-04" db="EMBL/GenBank/DDBJ databases">
        <title>An insight into the mialome of Ixodes scapularis.</title>
        <authorList>
            <person name="Ribeiro J.M."/>
            <person name="Mather T.N."/>
            <person name="Karim S."/>
        </authorList>
    </citation>
    <scope>NUCLEOTIDE SEQUENCE</scope>
</reference>
<name>A0A4D5RXZ6_IXOSC</name>
<protein>
    <submittedName>
        <fullName evidence="1">Uncharacterized protein</fullName>
    </submittedName>
</protein>
<dbReference type="AlphaFoldDB" id="A0A4D5RXZ6"/>